<dbReference type="Proteomes" id="UP000539111">
    <property type="component" value="Unassembled WGS sequence"/>
</dbReference>
<dbReference type="InterPro" id="IPR003615">
    <property type="entry name" value="HNH_nuc"/>
</dbReference>
<feature type="compositionally biased region" description="Pro residues" evidence="1">
    <location>
        <begin position="426"/>
        <end position="438"/>
    </location>
</feature>
<feature type="domain" description="HNH nuclease" evidence="2">
    <location>
        <begin position="305"/>
        <end position="358"/>
    </location>
</feature>
<gene>
    <name evidence="3" type="ORF">BJY26_001820</name>
</gene>
<dbReference type="AlphaFoldDB" id="A0A7Z0D272"/>
<evidence type="ECO:0000313" key="4">
    <source>
        <dbReference type="Proteomes" id="UP000539111"/>
    </source>
</evidence>
<evidence type="ECO:0000259" key="2">
    <source>
        <dbReference type="SMART" id="SM00507"/>
    </source>
</evidence>
<dbReference type="SMART" id="SM00507">
    <property type="entry name" value="HNHc"/>
    <property type="match status" value="1"/>
</dbReference>
<dbReference type="CDD" id="cd00085">
    <property type="entry name" value="HNHc"/>
    <property type="match status" value="1"/>
</dbReference>
<sequence>MRGLTRQERRQAMHAVNTIAGGVKLLTTRLVGAEAASGDWAADGDKTLESWLGHHTGTGYGPAKSDVDMATTLEDLPALGQALEDGEVTVEHVRVTSRKYSRGSDAQKEALSSAEGQADLVHKAGRADAGAFGKQLDQDLARIDAAKLERDRDAVRRRRFVKLSDRNGGVQIDGFVDPVAGEHLRAALDAATPRPSAEDTRTPGNRRADALTAIARHALDSGDYKTGGNVRPHVMATLSASEWADWQRSGKAPTRAPGATIGDNIPLAPSEIDTLLCDCTLMRAVLDPDGQPVDLGRNKRTFTAYQRKALLLRDRHCTWPGCTMPGTYTEDHHVDEWAADNGTTSIDNGVLVCSFHHHYIHSHDITISPIQGGFQFTHPDGRLIGEHLFTRHDPPPAWAVGDDTQPHGDTYTHADKTTHADEDPTGRPPDPPPQLPLE</sequence>
<accession>A0A7Z0D272</accession>
<proteinExistence type="predicted"/>
<dbReference type="Pfam" id="PF02720">
    <property type="entry name" value="DUF222"/>
    <property type="match status" value="1"/>
</dbReference>
<name>A0A7Z0D272_9MICO</name>
<organism evidence="3 4">
    <name type="scientific">Spelaeicoccus albus</name>
    <dbReference type="NCBI Taxonomy" id="1280376"/>
    <lineage>
        <taxon>Bacteria</taxon>
        <taxon>Bacillati</taxon>
        <taxon>Actinomycetota</taxon>
        <taxon>Actinomycetes</taxon>
        <taxon>Micrococcales</taxon>
        <taxon>Brevibacteriaceae</taxon>
        <taxon>Spelaeicoccus</taxon>
    </lineage>
</organism>
<feature type="region of interest" description="Disordered" evidence="1">
    <location>
        <begin position="388"/>
        <end position="438"/>
    </location>
</feature>
<dbReference type="InterPro" id="IPR003870">
    <property type="entry name" value="DUF222"/>
</dbReference>
<dbReference type="EMBL" id="JACBZP010000001">
    <property type="protein sequence ID" value="NYI67514.1"/>
    <property type="molecule type" value="Genomic_DNA"/>
</dbReference>
<evidence type="ECO:0000313" key="3">
    <source>
        <dbReference type="EMBL" id="NYI67514.1"/>
    </source>
</evidence>
<feature type="compositionally biased region" description="Basic and acidic residues" evidence="1">
    <location>
        <begin position="404"/>
        <end position="425"/>
    </location>
</feature>
<keyword evidence="4" id="KW-1185">Reference proteome</keyword>
<evidence type="ECO:0000256" key="1">
    <source>
        <dbReference type="SAM" id="MobiDB-lite"/>
    </source>
</evidence>
<comment type="caution">
    <text evidence="3">The sequence shown here is derived from an EMBL/GenBank/DDBJ whole genome shotgun (WGS) entry which is preliminary data.</text>
</comment>
<protein>
    <recommendedName>
        <fullName evidence="2">HNH nuclease domain-containing protein</fullName>
    </recommendedName>
</protein>
<reference evidence="3 4" key="1">
    <citation type="submission" date="2020-07" db="EMBL/GenBank/DDBJ databases">
        <title>Sequencing the genomes of 1000 actinobacteria strains.</title>
        <authorList>
            <person name="Klenk H.-P."/>
        </authorList>
    </citation>
    <scope>NUCLEOTIDE SEQUENCE [LARGE SCALE GENOMIC DNA]</scope>
    <source>
        <strain evidence="3 4">DSM 26341</strain>
    </source>
</reference>